<dbReference type="Proteomes" id="UP001592530">
    <property type="component" value="Unassembled WGS sequence"/>
</dbReference>
<dbReference type="Pfam" id="PF16875">
    <property type="entry name" value="Glyco_hydro_36N"/>
    <property type="match status" value="1"/>
</dbReference>
<sequence length="717" mass="79266">MPAISFAPASRTWLLRTPGSAYALRVDGDDVPRHLHWGEPLTLDQADSLPLPADLSGFNGFEGHTPVGEELPVDGGSRFGAPSLQLRFADGVRALEPVADGHSLTEQPTGATLLLHFRDRHYPLRITLGYQVHDDSDVIERWTELTHTGTDSEAGDGTEQGPITVLRADSAAWSLPPRDDYRLSHTTGAWAAETQLRRSQLSYGETVLTSRRGVTGHHAQPWAMVDAGDADEQHGQVWSTALAWSGSWRITLQRTADNALGLSAGAGHEGLTVRLAPGATHSTPRLAGLYSGGGFGGTSRSWHAHIRAHLLPHPDETRPVLYNSWEATAFAVTLEGQQQLAAHAAALGVELFVMDDGWFGARRNDRAGLGDWTPYAGAFPDGLQPLVDSVHGLGMRFGLWVEPEMVNPDSDLYRAHPDWVLHQPNRRRTELRHQLVLNLARPEVAEWMYDWLTRLVGDHGIDYLKWDMNRPFTEAGGSADPDDPDLLWTDYVRHYYQVVDRLRADHPALRIEACSSGGGRVDLGVLARHDQVWTSDNTDASDRLVIQDGYAQVYPVRTMAAWVTDVPNQQTGRSIPLRFRFHSAMSGVLGLGGELDRWTGAELKEAAELIAEYRTIRHLVQHGALYRLRPPRSQNELTAVQYTAADAAEAVVFGWLEQRRFGRPQPPLRLAGLDRDARYRDRRSGAVHHGAVLLEHGLDLELPPGDWASAVVHLVRV</sequence>
<dbReference type="GO" id="GO:0004557">
    <property type="term" value="F:alpha-galactosidase activity"/>
    <property type="evidence" value="ECO:0007669"/>
    <property type="project" value="UniProtKB-EC"/>
</dbReference>
<gene>
    <name evidence="8" type="ORF">ACEZDB_00585</name>
</gene>
<reference evidence="8 9" key="1">
    <citation type="submission" date="2024-09" db="EMBL/GenBank/DDBJ databases">
        <authorList>
            <person name="Lee S.D."/>
        </authorList>
    </citation>
    <scope>NUCLEOTIDE SEQUENCE [LARGE SCALE GENOMIC DNA]</scope>
    <source>
        <strain evidence="8 9">N1-3</strain>
    </source>
</reference>
<dbReference type="InterPro" id="IPR031704">
    <property type="entry name" value="Glyco_hydro_36_N"/>
</dbReference>
<dbReference type="InterPro" id="IPR013780">
    <property type="entry name" value="Glyco_hydro_b"/>
</dbReference>
<evidence type="ECO:0000313" key="9">
    <source>
        <dbReference type="Proteomes" id="UP001592530"/>
    </source>
</evidence>
<evidence type="ECO:0000256" key="3">
    <source>
        <dbReference type="ARBA" id="ARBA00022801"/>
    </source>
</evidence>
<dbReference type="InterPro" id="IPR017853">
    <property type="entry name" value="GH"/>
</dbReference>
<dbReference type="Pfam" id="PF16874">
    <property type="entry name" value="Glyco_hydro_36C"/>
    <property type="match status" value="1"/>
</dbReference>
<dbReference type="PANTHER" id="PTHR43053:SF3">
    <property type="entry name" value="ALPHA-GALACTOSIDASE C-RELATED"/>
    <property type="match status" value="1"/>
</dbReference>
<protein>
    <recommendedName>
        <fullName evidence="2 5">Alpha-galactosidase</fullName>
        <ecNumber evidence="2 5">3.2.1.22</ecNumber>
    </recommendedName>
</protein>
<evidence type="ECO:0000259" key="6">
    <source>
        <dbReference type="Pfam" id="PF16874"/>
    </source>
</evidence>
<comment type="caution">
    <text evidence="8">The sequence shown here is derived from an EMBL/GenBank/DDBJ whole genome shotgun (WGS) entry which is preliminary data.</text>
</comment>
<feature type="domain" description="Glycosyl hydrolase family 36 N-terminal" evidence="7">
    <location>
        <begin position="32"/>
        <end position="276"/>
    </location>
</feature>
<dbReference type="PROSITE" id="PS00512">
    <property type="entry name" value="ALPHA_GALACTOSIDASE"/>
    <property type="match status" value="1"/>
</dbReference>
<dbReference type="Pfam" id="PF02065">
    <property type="entry name" value="Melibiase"/>
    <property type="match status" value="1"/>
</dbReference>
<dbReference type="PRINTS" id="PR00743">
    <property type="entry name" value="GLHYDRLASE36"/>
</dbReference>
<evidence type="ECO:0000313" key="8">
    <source>
        <dbReference type="EMBL" id="MFC1429157.1"/>
    </source>
</evidence>
<dbReference type="Gene3D" id="2.70.98.60">
    <property type="entry name" value="alpha-galactosidase from lactobacil brevis"/>
    <property type="match status" value="1"/>
</dbReference>
<dbReference type="PANTHER" id="PTHR43053">
    <property type="entry name" value="GLYCOSIDASE FAMILY 31"/>
    <property type="match status" value="1"/>
</dbReference>
<dbReference type="InterPro" id="IPR000111">
    <property type="entry name" value="Glyco_hydro_27/36_CS"/>
</dbReference>
<dbReference type="Gene3D" id="2.60.40.1180">
    <property type="entry name" value="Golgi alpha-mannosidase II"/>
    <property type="match status" value="1"/>
</dbReference>
<dbReference type="InterPro" id="IPR031705">
    <property type="entry name" value="Glyco_hydro_36_C"/>
</dbReference>
<dbReference type="InterPro" id="IPR002252">
    <property type="entry name" value="Glyco_hydro_36"/>
</dbReference>
<comment type="similarity">
    <text evidence="5">Belongs to the glycosyl hydrolase.</text>
</comment>
<evidence type="ECO:0000256" key="5">
    <source>
        <dbReference type="PIRNR" id="PIRNR005536"/>
    </source>
</evidence>
<dbReference type="EMBL" id="JBHEZY010000001">
    <property type="protein sequence ID" value="MFC1429157.1"/>
    <property type="molecule type" value="Genomic_DNA"/>
</dbReference>
<accession>A0ABV6WTQ1</accession>
<dbReference type="SUPFAM" id="SSF51445">
    <property type="entry name" value="(Trans)glycosidases"/>
    <property type="match status" value="1"/>
</dbReference>
<name>A0ABV6WTQ1_9ACTN</name>
<dbReference type="InterPro" id="IPR038417">
    <property type="entry name" value="Alpga-gal_N_sf"/>
</dbReference>
<dbReference type="EC" id="3.2.1.22" evidence="2 5"/>
<dbReference type="CDD" id="cd14791">
    <property type="entry name" value="GH36"/>
    <property type="match status" value="1"/>
</dbReference>
<evidence type="ECO:0000259" key="7">
    <source>
        <dbReference type="Pfam" id="PF16875"/>
    </source>
</evidence>
<evidence type="ECO:0000256" key="2">
    <source>
        <dbReference type="ARBA" id="ARBA00012755"/>
    </source>
</evidence>
<feature type="domain" description="Glycosyl hydrolase family 36 C-terminal" evidence="6">
    <location>
        <begin position="638"/>
        <end position="714"/>
    </location>
</feature>
<comment type="catalytic activity">
    <reaction evidence="1 5">
        <text>Hydrolysis of terminal, non-reducing alpha-D-galactose residues in alpha-D-galactosides, including galactose oligosaccharides, galactomannans and galactolipids.</text>
        <dbReference type="EC" id="3.2.1.22"/>
    </reaction>
</comment>
<keyword evidence="4 5" id="KW-0326">Glycosidase</keyword>
<evidence type="ECO:0000256" key="4">
    <source>
        <dbReference type="ARBA" id="ARBA00023295"/>
    </source>
</evidence>
<keyword evidence="3 5" id="KW-0378">Hydrolase</keyword>
<dbReference type="InterPro" id="IPR013785">
    <property type="entry name" value="Aldolase_TIM"/>
</dbReference>
<dbReference type="PIRSF" id="PIRSF005536">
    <property type="entry name" value="Agal"/>
    <property type="match status" value="1"/>
</dbReference>
<dbReference type="InterPro" id="IPR050985">
    <property type="entry name" value="Alpha-glycosidase_related"/>
</dbReference>
<evidence type="ECO:0000256" key="1">
    <source>
        <dbReference type="ARBA" id="ARBA00001255"/>
    </source>
</evidence>
<dbReference type="RefSeq" id="WP_380547491.1">
    <property type="nucleotide sequence ID" value="NZ_JBHEZY010000001.1"/>
</dbReference>
<dbReference type="Gene3D" id="3.20.20.70">
    <property type="entry name" value="Aldolase class I"/>
    <property type="match status" value="1"/>
</dbReference>
<organism evidence="8 9">
    <name type="scientific">Streptacidiphilus alkalitolerans</name>
    <dbReference type="NCBI Taxonomy" id="3342712"/>
    <lineage>
        <taxon>Bacteria</taxon>
        <taxon>Bacillati</taxon>
        <taxon>Actinomycetota</taxon>
        <taxon>Actinomycetes</taxon>
        <taxon>Kitasatosporales</taxon>
        <taxon>Streptomycetaceae</taxon>
        <taxon>Streptacidiphilus</taxon>
    </lineage>
</organism>
<proteinExistence type="inferred from homology"/>